<gene>
    <name evidence="2" type="ORF">ENI26_12065</name>
</gene>
<proteinExistence type="predicted"/>
<dbReference type="EMBL" id="DRHY01000277">
    <property type="protein sequence ID" value="HEC75085.1"/>
    <property type="molecule type" value="Genomic_DNA"/>
</dbReference>
<comment type="caution">
    <text evidence="2">The sequence shown here is derived from an EMBL/GenBank/DDBJ whole genome shotgun (WGS) entry which is preliminary data.</text>
</comment>
<dbReference type="PROSITE" id="PS51257">
    <property type="entry name" value="PROKAR_LIPOPROTEIN"/>
    <property type="match status" value="1"/>
</dbReference>
<feature type="signal peptide" evidence="1">
    <location>
        <begin position="1"/>
        <end position="19"/>
    </location>
</feature>
<accession>A0A7C1ZT66</accession>
<sequence length="178" mass="20451">MKRKYTKIVIVCMSLLALASCNDDEFSEDNFSHEDGNFTAVAPVPSNLQAGMPEEKPKEMLSVADPTPPEVWLLSLYQQKPEHDSERDEFYYRALLAEILPHVHEDKRVVTNRLVQVTRQLADKGIKADQDKLLVDFAHYLPDVNGKYVFGELMANYSNLRQQNIDHEQAMKVLFELI</sequence>
<evidence type="ECO:0000313" key="2">
    <source>
        <dbReference type="EMBL" id="HEC75085.1"/>
    </source>
</evidence>
<reference evidence="2" key="1">
    <citation type="journal article" date="2020" name="mSystems">
        <title>Genome- and Community-Level Interaction Insights into Carbon Utilization and Element Cycling Functions of Hydrothermarchaeota in Hydrothermal Sediment.</title>
        <authorList>
            <person name="Zhou Z."/>
            <person name="Liu Y."/>
            <person name="Xu W."/>
            <person name="Pan J."/>
            <person name="Luo Z.H."/>
            <person name="Li M."/>
        </authorList>
    </citation>
    <scope>NUCLEOTIDE SEQUENCE [LARGE SCALE GENOMIC DNA]</scope>
    <source>
        <strain evidence="2">HyVt-380</strain>
    </source>
</reference>
<feature type="chain" id="PRO_5027683595" evidence="1">
    <location>
        <begin position="20"/>
        <end position="178"/>
    </location>
</feature>
<dbReference type="Proteomes" id="UP000886384">
    <property type="component" value="Unassembled WGS sequence"/>
</dbReference>
<name>A0A7C1ZT66_9GAMM</name>
<keyword evidence="1" id="KW-0732">Signal</keyword>
<protein>
    <submittedName>
        <fullName evidence="2">Uncharacterized protein</fullName>
    </submittedName>
</protein>
<dbReference type="AlphaFoldDB" id="A0A7C1ZT66"/>
<organism evidence="2">
    <name type="scientific">Methylophaga aminisulfidivorans</name>
    <dbReference type="NCBI Taxonomy" id="230105"/>
    <lineage>
        <taxon>Bacteria</taxon>
        <taxon>Pseudomonadati</taxon>
        <taxon>Pseudomonadota</taxon>
        <taxon>Gammaproteobacteria</taxon>
        <taxon>Thiotrichales</taxon>
        <taxon>Piscirickettsiaceae</taxon>
        <taxon>Methylophaga</taxon>
    </lineage>
</organism>
<evidence type="ECO:0000256" key="1">
    <source>
        <dbReference type="SAM" id="SignalP"/>
    </source>
</evidence>